<dbReference type="SUPFAM" id="SSF109604">
    <property type="entry name" value="HD-domain/PDEase-like"/>
    <property type="match status" value="1"/>
</dbReference>
<dbReference type="InterPro" id="IPR052194">
    <property type="entry name" value="MESH1"/>
</dbReference>
<protein>
    <submittedName>
        <fullName evidence="1">Bifunctional (P)ppGpp synthetase/guanosine-3',5'-bis(Diphosphate) 3'-pyrophosphohydrolase</fullName>
    </submittedName>
</protein>
<gene>
    <name evidence="1" type="ORF">ADUPG1_006242</name>
</gene>
<dbReference type="Proteomes" id="UP001057375">
    <property type="component" value="Unassembled WGS sequence"/>
</dbReference>
<accession>A0ABQ5KKE5</accession>
<dbReference type="PANTHER" id="PTHR46246:SF1">
    <property type="entry name" value="GUANOSINE-3',5'-BIS(DIPHOSPHATE) 3'-PYROPHOSPHOHYDROLASE MESH1"/>
    <property type="match status" value="1"/>
</dbReference>
<proteinExistence type="predicted"/>
<dbReference type="EMBL" id="BQXS01009781">
    <property type="protein sequence ID" value="GKT31929.1"/>
    <property type="molecule type" value="Genomic_DNA"/>
</dbReference>
<keyword evidence="2" id="KW-1185">Reference proteome</keyword>
<dbReference type="Gene3D" id="1.10.3210.10">
    <property type="entry name" value="Hypothetical protein af1432"/>
    <property type="match status" value="1"/>
</dbReference>
<comment type="caution">
    <text evidence="1">The sequence shown here is derived from an EMBL/GenBank/DDBJ whole genome shotgun (WGS) entry which is preliminary data.</text>
</comment>
<name>A0ABQ5KKE5_9EUKA</name>
<evidence type="ECO:0000313" key="2">
    <source>
        <dbReference type="Proteomes" id="UP001057375"/>
    </source>
</evidence>
<dbReference type="PANTHER" id="PTHR46246">
    <property type="entry name" value="GUANOSINE-3',5'-BIS(DIPHOSPHATE) 3'-PYROPHOSPHOHYDROLASE MESH1"/>
    <property type="match status" value="1"/>
</dbReference>
<organism evidence="1 2">
    <name type="scientific">Aduncisulcus paluster</name>
    <dbReference type="NCBI Taxonomy" id="2918883"/>
    <lineage>
        <taxon>Eukaryota</taxon>
        <taxon>Metamonada</taxon>
        <taxon>Carpediemonas-like organisms</taxon>
        <taxon>Aduncisulcus</taxon>
    </lineage>
</organism>
<evidence type="ECO:0000313" key="1">
    <source>
        <dbReference type="EMBL" id="GKT31929.1"/>
    </source>
</evidence>
<dbReference type="Pfam" id="PF13328">
    <property type="entry name" value="HD_4"/>
    <property type="match status" value="1"/>
</dbReference>
<reference evidence="1" key="1">
    <citation type="submission" date="2022-03" db="EMBL/GenBank/DDBJ databases">
        <title>Draft genome sequence of Aduncisulcus paluster, a free-living microaerophilic Fornicata.</title>
        <authorList>
            <person name="Yuyama I."/>
            <person name="Kume K."/>
            <person name="Tamura T."/>
            <person name="Inagaki Y."/>
            <person name="Hashimoto T."/>
        </authorList>
    </citation>
    <scope>NUCLEOTIDE SEQUENCE</scope>
    <source>
        <strain evidence="1">NY0171</strain>
    </source>
</reference>
<sequence length="195" mass="22065">MLIESPSLHAALDYAIEKHEGQKRKDGSPYVNHPIRVCTNVNKFMTDFLAEAKGSISNPDSLMESSMISALLHDTIEDTDATKDDIMRLFGKDVCSMVMDLTSDESLIEKLGKGEYLLQKLSSMPRISRIIKLCDRLDNVCDMASASDAFKTRYSTETRFITTGLLRRIKDKTLSLSRTELSIIDKIENEIKIYF</sequence>